<dbReference type="GO" id="GO:0000155">
    <property type="term" value="F:phosphorelay sensor kinase activity"/>
    <property type="evidence" value="ECO:0007669"/>
    <property type="project" value="InterPro"/>
</dbReference>
<dbReference type="EMBL" id="CAJEWB010000010">
    <property type="protein sequence ID" value="CAD2075734.1"/>
    <property type="molecule type" value="Genomic_DNA"/>
</dbReference>
<evidence type="ECO:0000256" key="4">
    <source>
        <dbReference type="ARBA" id="ARBA00022475"/>
    </source>
</evidence>
<dbReference type="EC" id="2.7.13.3" evidence="3"/>
<evidence type="ECO:0000256" key="3">
    <source>
        <dbReference type="ARBA" id="ARBA00012438"/>
    </source>
</evidence>
<name>A0A6V7RDR1_9BACL</name>
<accession>A0A6V7RDR1</accession>
<dbReference type="InterPro" id="IPR004358">
    <property type="entry name" value="Sig_transdc_His_kin-like_C"/>
</dbReference>
<keyword evidence="12" id="KW-1133">Transmembrane helix</keyword>
<reference evidence="15 16" key="1">
    <citation type="submission" date="2020-07" db="EMBL/GenBank/DDBJ databases">
        <authorList>
            <person name="Criscuolo A."/>
        </authorList>
    </citation>
    <scope>NUCLEOTIDE SEQUENCE [LARGE SCALE GENOMIC DNA]</scope>
    <source>
        <strain evidence="15">CIP107946</strain>
    </source>
</reference>
<dbReference type="SMART" id="SM00388">
    <property type="entry name" value="HisKA"/>
    <property type="match status" value="1"/>
</dbReference>
<dbReference type="CDD" id="cd00075">
    <property type="entry name" value="HATPase"/>
    <property type="match status" value="1"/>
</dbReference>
<keyword evidence="5" id="KW-0597">Phosphoprotein</keyword>
<keyword evidence="7" id="KW-0547">Nucleotide-binding</keyword>
<dbReference type="Pfam" id="PF02518">
    <property type="entry name" value="HATPase_c"/>
    <property type="match status" value="1"/>
</dbReference>
<evidence type="ECO:0000256" key="9">
    <source>
        <dbReference type="ARBA" id="ARBA00022840"/>
    </source>
</evidence>
<feature type="domain" description="HAMP" evidence="14">
    <location>
        <begin position="176"/>
        <end position="227"/>
    </location>
</feature>
<dbReference type="CDD" id="cd06225">
    <property type="entry name" value="HAMP"/>
    <property type="match status" value="1"/>
</dbReference>
<dbReference type="SMART" id="SM00304">
    <property type="entry name" value="HAMP"/>
    <property type="match status" value="1"/>
</dbReference>
<feature type="domain" description="Histidine kinase" evidence="13">
    <location>
        <begin position="344"/>
        <end position="562"/>
    </location>
</feature>
<evidence type="ECO:0000256" key="2">
    <source>
        <dbReference type="ARBA" id="ARBA00004651"/>
    </source>
</evidence>
<keyword evidence="11 12" id="KW-0472">Membrane</keyword>
<dbReference type="PRINTS" id="PR00344">
    <property type="entry name" value="BCTRLSENSOR"/>
</dbReference>
<dbReference type="SMART" id="SM00387">
    <property type="entry name" value="HATPase_c"/>
    <property type="match status" value="1"/>
</dbReference>
<keyword evidence="6" id="KW-0808">Transferase</keyword>
<keyword evidence="8" id="KW-0418">Kinase</keyword>
<keyword evidence="4" id="KW-1003">Cell membrane</keyword>
<dbReference type="AlphaFoldDB" id="A0A6V7RDR1"/>
<evidence type="ECO:0000256" key="12">
    <source>
        <dbReference type="SAM" id="Phobius"/>
    </source>
</evidence>
<evidence type="ECO:0000256" key="6">
    <source>
        <dbReference type="ARBA" id="ARBA00022679"/>
    </source>
</evidence>
<dbReference type="RefSeq" id="WP_186077558.1">
    <property type="nucleotide sequence ID" value="NZ_CAJEWB010000010.1"/>
</dbReference>
<evidence type="ECO:0000256" key="11">
    <source>
        <dbReference type="ARBA" id="ARBA00023136"/>
    </source>
</evidence>
<proteinExistence type="predicted"/>
<dbReference type="PROSITE" id="PS50109">
    <property type="entry name" value="HIS_KIN"/>
    <property type="match status" value="1"/>
</dbReference>
<dbReference type="Pfam" id="PF00512">
    <property type="entry name" value="HisKA"/>
    <property type="match status" value="1"/>
</dbReference>
<evidence type="ECO:0000256" key="1">
    <source>
        <dbReference type="ARBA" id="ARBA00000085"/>
    </source>
</evidence>
<feature type="transmembrane region" description="Helical" evidence="12">
    <location>
        <begin position="12"/>
        <end position="34"/>
    </location>
</feature>
<dbReference type="InterPro" id="IPR003594">
    <property type="entry name" value="HATPase_dom"/>
</dbReference>
<dbReference type="SUPFAM" id="SSF55874">
    <property type="entry name" value="ATPase domain of HSP90 chaperone/DNA topoisomerase II/histidine kinase"/>
    <property type="match status" value="1"/>
</dbReference>
<dbReference type="FunFam" id="3.30.565.10:FF:000006">
    <property type="entry name" value="Sensor histidine kinase WalK"/>
    <property type="match status" value="1"/>
</dbReference>
<dbReference type="GO" id="GO:0000156">
    <property type="term" value="F:phosphorelay response regulator activity"/>
    <property type="evidence" value="ECO:0007669"/>
    <property type="project" value="TreeGrafter"/>
</dbReference>
<sequence length="568" mass="65297">MRTFNSIVVKLWLTIIIIVTAVLLILSITLSYYFKNYALNSTEAQLQKDLSRIESDILINHSNEIDEQLINIEDNLIIYKNGEFISTDSDIDQLIYETIIESENAESRFIITDARKRKYMVNIHDMSSFFDENTALIKYSDLTPTYQSIRDITMIISLSAFFIFLITTIFGFLLIKRITEPLIQLKNGAFNIAKGNYKPLKVKSFDEIGELTLAFNKMNEDIKSSISDLQHEKNLREHIFSSISDGIVFFNRDLYAIYKNAEGERWMREITQDSTLVKKINDEIIDVLYHKSDSSFKYEVNESYLNLGFKNVAYTDVNYGVTLTIRDITNEQRLEMLRHEFISSVSHELKTPMVMLTGYSEALLDGVVTDEDDVREMISIIKDESDRMNTLVNELIIVSKLESGQSLLNIMENDIVELIKDIAQKFRFEFKKNHINFEYKSELNQCLIPFDYDKLNQVFTNLIDNAIRYTEPNDTISIILTENKRQVFIEVKDTGKGIKASSLGRIFERFYKEDKARTRGKQGTGLGLSIVKSIINGHGGDITVDSIIGQGTTFTIVLNKDGTSHETL</sequence>
<keyword evidence="12" id="KW-0812">Transmembrane</keyword>
<comment type="caution">
    <text evidence="15">The sequence shown here is derived from an EMBL/GenBank/DDBJ whole genome shotgun (WGS) entry which is preliminary data.</text>
</comment>
<evidence type="ECO:0000256" key="7">
    <source>
        <dbReference type="ARBA" id="ARBA00022741"/>
    </source>
</evidence>
<organism evidence="15 16">
    <name type="scientific">Phocicoccus pinnipedialis</name>
    <dbReference type="NCBI Taxonomy" id="110845"/>
    <lineage>
        <taxon>Bacteria</taxon>
        <taxon>Bacillati</taxon>
        <taxon>Bacillota</taxon>
        <taxon>Bacilli</taxon>
        <taxon>Bacillales</taxon>
        <taxon>Salinicoccaceae</taxon>
        <taxon>Phocicoccus</taxon>
    </lineage>
</organism>
<dbReference type="Gene3D" id="6.10.340.10">
    <property type="match status" value="1"/>
</dbReference>
<comment type="catalytic activity">
    <reaction evidence="1">
        <text>ATP + protein L-histidine = ADP + protein N-phospho-L-histidine.</text>
        <dbReference type="EC" id="2.7.13.3"/>
    </reaction>
</comment>
<dbReference type="Gene3D" id="1.10.287.130">
    <property type="match status" value="1"/>
</dbReference>
<feature type="transmembrane region" description="Helical" evidence="12">
    <location>
        <begin position="152"/>
        <end position="175"/>
    </location>
</feature>
<evidence type="ECO:0000256" key="5">
    <source>
        <dbReference type="ARBA" id="ARBA00022553"/>
    </source>
</evidence>
<dbReference type="SUPFAM" id="SSF47384">
    <property type="entry name" value="Homodimeric domain of signal transducing histidine kinase"/>
    <property type="match status" value="1"/>
</dbReference>
<keyword evidence="16" id="KW-1185">Reference proteome</keyword>
<dbReference type="GO" id="GO:0007234">
    <property type="term" value="P:osmosensory signaling via phosphorelay pathway"/>
    <property type="evidence" value="ECO:0007669"/>
    <property type="project" value="TreeGrafter"/>
</dbReference>
<dbReference type="InterPro" id="IPR005467">
    <property type="entry name" value="His_kinase_dom"/>
</dbReference>
<dbReference type="Proteomes" id="UP000588186">
    <property type="component" value="Unassembled WGS sequence"/>
</dbReference>
<dbReference type="GO" id="GO:0005524">
    <property type="term" value="F:ATP binding"/>
    <property type="evidence" value="ECO:0007669"/>
    <property type="project" value="UniProtKB-KW"/>
</dbReference>
<keyword evidence="10" id="KW-0902">Two-component regulatory system</keyword>
<dbReference type="InterPro" id="IPR036097">
    <property type="entry name" value="HisK_dim/P_sf"/>
</dbReference>
<evidence type="ECO:0000256" key="10">
    <source>
        <dbReference type="ARBA" id="ARBA00023012"/>
    </source>
</evidence>
<dbReference type="GO" id="GO:0005886">
    <property type="term" value="C:plasma membrane"/>
    <property type="evidence" value="ECO:0007669"/>
    <property type="project" value="UniProtKB-SubCell"/>
</dbReference>
<evidence type="ECO:0000313" key="15">
    <source>
        <dbReference type="EMBL" id="CAD2075734.1"/>
    </source>
</evidence>
<dbReference type="InterPro" id="IPR050351">
    <property type="entry name" value="BphY/WalK/GraS-like"/>
</dbReference>
<dbReference type="InterPro" id="IPR003660">
    <property type="entry name" value="HAMP_dom"/>
</dbReference>
<keyword evidence="9" id="KW-0067">ATP-binding</keyword>
<gene>
    <name evidence="15" type="primary">srrB</name>
    <name evidence="15" type="ORF">JEOPIN946_01088</name>
</gene>
<dbReference type="CDD" id="cd00082">
    <property type="entry name" value="HisKA"/>
    <property type="match status" value="1"/>
</dbReference>
<dbReference type="PANTHER" id="PTHR42878:SF3">
    <property type="entry name" value="HISTIDINE PROTEIN KINASE SAES"/>
    <property type="match status" value="1"/>
</dbReference>
<dbReference type="InterPro" id="IPR003661">
    <property type="entry name" value="HisK_dim/P_dom"/>
</dbReference>
<dbReference type="GO" id="GO:0030295">
    <property type="term" value="F:protein kinase activator activity"/>
    <property type="evidence" value="ECO:0007669"/>
    <property type="project" value="TreeGrafter"/>
</dbReference>
<protein>
    <recommendedName>
        <fullName evidence="3">histidine kinase</fullName>
        <ecNumber evidence="3">2.7.13.3</ecNumber>
    </recommendedName>
</protein>
<dbReference type="PROSITE" id="PS50885">
    <property type="entry name" value="HAMP"/>
    <property type="match status" value="1"/>
</dbReference>
<dbReference type="SUPFAM" id="SSF158472">
    <property type="entry name" value="HAMP domain-like"/>
    <property type="match status" value="1"/>
</dbReference>
<evidence type="ECO:0000256" key="8">
    <source>
        <dbReference type="ARBA" id="ARBA00022777"/>
    </source>
</evidence>
<dbReference type="Gene3D" id="3.30.565.10">
    <property type="entry name" value="Histidine kinase-like ATPase, C-terminal domain"/>
    <property type="match status" value="1"/>
</dbReference>
<dbReference type="InterPro" id="IPR036890">
    <property type="entry name" value="HATPase_C_sf"/>
</dbReference>
<evidence type="ECO:0000313" key="16">
    <source>
        <dbReference type="Proteomes" id="UP000588186"/>
    </source>
</evidence>
<comment type="subcellular location">
    <subcellularLocation>
        <location evidence="2">Cell membrane</location>
        <topology evidence="2">Multi-pass membrane protein</topology>
    </subcellularLocation>
</comment>
<evidence type="ECO:0000259" key="14">
    <source>
        <dbReference type="PROSITE" id="PS50885"/>
    </source>
</evidence>
<evidence type="ECO:0000259" key="13">
    <source>
        <dbReference type="PROSITE" id="PS50109"/>
    </source>
</evidence>
<dbReference type="FunFam" id="1.10.287.130:FF:000001">
    <property type="entry name" value="Two-component sensor histidine kinase"/>
    <property type="match status" value="1"/>
</dbReference>
<dbReference type="PANTHER" id="PTHR42878">
    <property type="entry name" value="TWO-COMPONENT HISTIDINE KINASE"/>
    <property type="match status" value="1"/>
</dbReference>